<dbReference type="EMBL" id="RJVQ01000003">
    <property type="protein sequence ID" value="RQW63404.1"/>
    <property type="molecule type" value="Genomic_DNA"/>
</dbReference>
<evidence type="ECO:0000256" key="2">
    <source>
        <dbReference type="ARBA" id="ARBA00022692"/>
    </source>
</evidence>
<protein>
    <submittedName>
        <fullName evidence="6">Isoprenylcysteine carboxylmethyltransferase family protein</fullName>
    </submittedName>
</protein>
<keyword evidence="6" id="KW-0808">Transferase</keyword>
<keyword evidence="3 5" id="KW-1133">Transmembrane helix</keyword>
<gene>
    <name evidence="6" type="ORF">EES38_09145</name>
</gene>
<dbReference type="GO" id="GO:0032259">
    <property type="term" value="P:methylation"/>
    <property type="evidence" value="ECO:0007669"/>
    <property type="project" value="UniProtKB-KW"/>
</dbReference>
<evidence type="ECO:0000256" key="4">
    <source>
        <dbReference type="ARBA" id="ARBA00023136"/>
    </source>
</evidence>
<dbReference type="InterPro" id="IPR007318">
    <property type="entry name" value="Phopholipid_MeTrfase"/>
</dbReference>
<evidence type="ECO:0000313" key="7">
    <source>
        <dbReference type="Proteomes" id="UP000281112"/>
    </source>
</evidence>
<evidence type="ECO:0000256" key="1">
    <source>
        <dbReference type="ARBA" id="ARBA00004127"/>
    </source>
</evidence>
<keyword evidence="7" id="KW-1185">Reference proteome</keyword>
<dbReference type="GO" id="GO:0012505">
    <property type="term" value="C:endomembrane system"/>
    <property type="evidence" value="ECO:0007669"/>
    <property type="project" value="UniProtKB-SubCell"/>
</dbReference>
<dbReference type="PANTHER" id="PTHR12714">
    <property type="entry name" value="PROTEIN-S ISOPRENYLCYSTEINE O-METHYLTRANSFERASE"/>
    <property type="match status" value="1"/>
</dbReference>
<feature type="transmembrane region" description="Helical" evidence="5">
    <location>
        <begin position="6"/>
        <end position="24"/>
    </location>
</feature>
<name>A0A3N9THP3_9VIBR</name>
<evidence type="ECO:0000256" key="3">
    <source>
        <dbReference type="ARBA" id="ARBA00022989"/>
    </source>
</evidence>
<proteinExistence type="predicted"/>
<evidence type="ECO:0000256" key="5">
    <source>
        <dbReference type="SAM" id="Phobius"/>
    </source>
</evidence>
<keyword evidence="4 5" id="KW-0472">Membrane</keyword>
<dbReference type="GO" id="GO:0008168">
    <property type="term" value="F:methyltransferase activity"/>
    <property type="evidence" value="ECO:0007669"/>
    <property type="project" value="UniProtKB-KW"/>
</dbReference>
<dbReference type="PANTHER" id="PTHR12714:SF24">
    <property type="entry name" value="SLR1182 PROTEIN"/>
    <property type="match status" value="1"/>
</dbReference>
<keyword evidence="2 5" id="KW-0812">Transmembrane</keyword>
<dbReference type="AlphaFoldDB" id="A0A3N9THP3"/>
<comment type="caution">
    <text evidence="6">The sequence shown here is derived from an EMBL/GenBank/DDBJ whole genome shotgun (WGS) entry which is preliminary data.</text>
</comment>
<dbReference type="OrthoDB" id="9811969at2"/>
<dbReference type="Pfam" id="PF04191">
    <property type="entry name" value="PEMT"/>
    <property type="match status" value="1"/>
</dbReference>
<accession>A0A3N9THP3</accession>
<reference evidence="6 7" key="1">
    <citation type="submission" date="2018-11" db="EMBL/GenBank/DDBJ databases">
        <title>Vibrio LJC006 sp. nov., isolated from seawater during the bloom of the enteromorpha.</title>
        <authorList>
            <person name="Liang J."/>
        </authorList>
    </citation>
    <scope>NUCLEOTIDE SEQUENCE [LARGE SCALE GENOMIC DNA]</scope>
    <source>
        <strain evidence="6 7">LJC006</strain>
    </source>
</reference>
<organism evidence="6 7">
    <name type="scientific">Vibrio viridaestus</name>
    <dbReference type="NCBI Taxonomy" id="2487322"/>
    <lineage>
        <taxon>Bacteria</taxon>
        <taxon>Pseudomonadati</taxon>
        <taxon>Pseudomonadota</taxon>
        <taxon>Gammaproteobacteria</taxon>
        <taxon>Vibrionales</taxon>
        <taxon>Vibrionaceae</taxon>
        <taxon>Vibrio</taxon>
    </lineage>
</organism>
<feature type="transmembrane region" description="Helical" evidence="5">
    <location>
        <begin position="36"/>
        <end position="57"/>
    </location>
</feature>
<feature type="transmembrane region" description="Helical" evidence="5">
    <location>
        <begin position="88"/>
        <end position="119"/>
    </location>
</feature>
<sequence length="150" mass="17188">MELKIPPVIVFIIAVLAIYGIGLFDASLSLFDTLSLWCAIAFFIMSGIFGCLGVLSFKLSSTTVNPMEPEKASQIVSSGIFRLSRNPMYLGLLFLLISYCFFLQTAFAFLVCVLFVLYMNRFQIYPEERVLEAKFGQDYQQYKSRVRRWI</sequence>
<evidence type="ECO:0000313" key="6">
    <source>
        <dbReference type="EMBL" id="RQW63404.1"/>
    </source>
</evidence>
<comment type="subcellular location">
    <subcellularLocation>
        <location evidence="1">Endomembrane system</location>
        <topology evidence="1">Multi-pass membrane protein</topology>
    </subcellularLocation>
</comment>
<dbReference type="Gene3D" id="1.20.120.1630">
    <property type="match status" value="1"/>
</dbReference>
<dbReference type="RefSeq" id="WP_124936868.1">
    <property type="nucleotide sequence ID" value="NZ_RJVQ01000003.1"/>
</dbReference>
<dbReference type="Proteomes" id="UP000281112">
    <property type="component" value="Unassembled WGS sequence"/>
</dbReference>
<keyword evidence="6" id="KW-0489">Methyltransferase</keyword>